<dbReference type="OrthoDB" id="2257025at2759"/>
<name>A0A8H7S0P3_9FUNG</name>
<organism evidence="1 2">
    <name type="scientific">Circinella minor</name>
    <dbReference type="NCBI Taxonomy" id="1195481"/>
    <lineage>
        <taxon>Eukaryota</taxon>
        <taxon>Fungi</taxon>
        <taxon>Fungi incertae sedis</taxon>
        <taxon>Mucoromycota</taxon>
        <taxon>Mucoromycotina</taxon>
        <taxon>Mucoromycetes</taxon>
        <taxon>Mucorales</taxon>
        <taxon>Lichtheimiaceae</taxon>
        <taxon>Circinella</taxon>
    </lineage>
</organism>
<evidence type="ECO:0000313" key="2">
    <source>
        <dbReference type="Proteomes" id="UP000646827"/>
    </source>
</evidence>
<comment type="caution">
    <text evidence="1">The sequence shown here is derived from an EMBL/GenBank/DDBJ whole genome shotgun (WGS) entry which is preliminary data.</text>
</comment>
<dbReference type="AlphaFoldDB" id="A0A8H7S0P3"/>
<reference evidence="1 2" key="1">
    <citation type="submission" date="2020-12" db="EMBL/GenBank/DDBJ databases">
        <title>Metabolic potential, ecology and presence of endohyphal bacteria is reflected in genomic diversity of Mucoromycotina.</title>
        <authorList>
            <person name="Muszewska A."/>
            <person name="Okrasinska A."/>
            <person name="Steczkiewicz K."/>
            <person name="Drgas O."/>
            <person name="Orlowska M."/>
            <person name="Perlinska-Lenart U."/>
            <person name="Aleksandrzak-Piekarczyk T."/>
            <person name="Szatraj K."/>
            <person name="Zielenkiewicz U."/>
            <person name="Pilsyk S."/>
            <person name="Malc E."/>
            <person name="Mieczkowski P."/>
            <person name="Kruszewska J.S."/>
            <person name="Biernat P."/>
            <person name="Pawlowska J."/>
        </authorList>
    </citation>
    <scope>NUCLEOTIDE SEQUENCE [LARGE SCALE GENOMIC DNA]</scope>
    <source>
        <strain evidence="1 2">CBS 142.35</strain>
    </source>
</reference>
<proteinExistence type="predicted"/>
<evidence type="ECO:0000313" key="1">
    <source>
        <dbReference type="EMBL" id="KAG2220065.1"/>
    </source>
</evidence>
<keyword evidence="2" id="KW-1185">Reference proteome</keyword>
<dbReference type="Proteomes" id="UP000646827">
    <property type="component" value="Unassembled WGS sequence"/>
</dbReference>
<gene>
    <name evidence="1" type="ORF">INT45_007309</name>
</gene>
<accession>A0A8H7S0P3</accession>
<sequence length="173" mass="19900">MNMMAKAAIDDANTSDNYSPAKWKTEDSVETSIRPSTTFPRTLPSYPWAKECILLDEQTVKEHIKDERLNPLVALTIFFTQQKTNIRDCIRNDDMTIQSLYSITKTLSERKMSSLKSLLKESNSLYLESKKYMSQALELLSKDENVVENKKRAATLLQEGIKVVDEYAKRHKS</sequence>
<protein>
    <submittedName>
        <fullName evidence="1">Uncharacterized protein</fullName>
    </submittedName>
</protein>
<dbReference type="EMBL" id="JAEPRB010000153">
    <property type="protein sequence ID" value="KAG2220065.1"/>
    <property type="molecule type" value="Genomic_DNA"/>
</dbReference>